<organism evidence="7 8">
    <name type="scientific">Cymbomonas tetramitiformis</name>
    <dbReference type="NCBI Taxonomy" id="36881"/>
    <lineage>
        <taxon>Eukaryota</taxon>
        <taxon>Viridiplantae</taxon>
        <taxon>Chlorophyta</taxon>
        <taxon>Pyramimonadophyceae</taxon>
        <taxon>Pyramimonadales</taxon>
        <taxon>Pyramimonadaceae</taxon>
        <taxon>Cymbomonas</taxon>
    </lineage>
</organism>
<gene>
    <name evidence="7" type="ORF">CYMTET_36829</name>
</gene>
<dbReference type="PROSITE" id="PS00061">
    <property type="entry name" value="ADH_SHORT"/>
    <property type="match status" value="1"/>
</dbReference>
<comment type="function">
    <text evidence="3">Putative oxidoreductase.</text>
</comment>
<dbReference type="GO" id="GO:0016020">
    <property type="term" value="C:membrane"/>
    <property type="evidence" value="ECO:0007669"/>
    <property type="project" value="TreeGrafter"/>
</dbReference>
<dbReference type="Gene3D" id="3.40.50.720">
    <property type="entry name" value="NAD(P)-binding Rossmann-like Domain"/>
    <property type="match status" value="1"/>
</dbReference>
<evidence type="ECO:0000256" key="1">
    <source>
        <dbReference type="ARBA" id="ARBA00006484"/>
    </source>
</evidence>
<evidence type="ECO:0000313" key="8">
    <source>
        <dbReference type="Proteomes" id="UP001190700"/>
    </source>
</evidence>
<dbReference type="InterPro" id="IPR002347">
    <property type="entry name" value="SDR_fam"/>
</dbReference>
<accession>A0AAE0F6L4</accession>
<dbReference type="Pfam" id="PF00106">
    <property type="entry name" value="adh_short"/>
    <property type="match status" value="1"/>
</dbReference>
<evidence type="ECO:0000256" key="3">
    <source>
        <dbReference type="ARBA" id="ARBA00037096"/>
    </source>
</evidence>
<dbReference type="PANTHER" id="PTHR44196">
    <property type="entry name" value="DEHYDROGENASE/REDUCTASE SDR FAMILY MEMBER 7B"/>
    <property type="match status" value="1"/>
</dbReference>
<dbReference type="Proteomes" id="UP001190700">
    <property type="component" value="Unassembled WGS sequence"/>
</dbReference>
<evidence type="ECO:0000256" key="4">
    <source>
        <dbReference type="RuleBase" id="RU000363"/>
    </source>
</evidence>
<dbReference type="SMART" id="SM00822">
    <property type="entry name" value="PKS_KR"/>
    <property type="match status" value="1"/>
</dbReference>
<dbReference type="AlphaFoldDB" id="A0AAE0F6L4"/>
<dbReference type="InterPro" id="IPR020904">
    <property type="entry name" value="Sc_DH/Rdtase_CS"/>
</dbReference>
<evidence type="ECO:0000259" key="6">
    <source>
        <dbReference type="SMART" id="SM00822"/>
    </source>
</evidence>
<protein>
    <recommendedName>
        <fullName evidence="6">Ketoreductase domain-containing protein</fullName>
    </recommendedName>
</protein>
<sequence length="354" mass="37856">MADLFSNFIPNRGQEETKPNNHSKRRVNAPLLVLAGGVLARVVGRCLRRKNDIEGDIILITGASRGIGARLAEGFAREKCKLCLAARNEVELQKVAAACRLAGASAVICVVADVQEVAALVSLVEECKSKLGAPQVLINNAGVEFINKHHEVEPEQLSTLSDVNFRAPMILSRLVLPDMLLGKKGVICNISSFAGFSALPLWASYGASKWGLNAFTLALRAELRGTGVSCFSVCPGFVTECGMAYDLLDMKKPKRGQRMSTTNIAKLVNTVVAHVRMNGPNPLVTPVPLPAVPLAILNLVFPCTTPVLLEAGNPISAEIRDTVEKRSQGASLPAEDKLQKVGDWDVVDAGESSL</sequence>
<evidence type="ECO:0000256" key="5">
    <source>
        <dbReference type="SAM" id="MobiDB-lite"/>
    </source>
</evidence>
<dbReference type="InterPro" id="IPR057326">
    <property type="entry name" value="KR_dom"/>
</dbReference>
<dbReference type="PANTHER" id="PTHR44196:SF1">
    <property type="entry name" value="DEHYDROGENASE_REDUCTASE SDR FAMILY MEMBER 7B"/>
    <property type="match status" value="1"/>
</dbReference>
<dbReference type="PRINTS" id="PR00080">
    <property type="entry name" value="SDRFAMILY"/>
</dbReference>
<comment type="caution">
    <text evidence="7">The sequence shown here is derived from an EMBL/GenBank/DDBJ whole genome shotgun (WGS) entry which is preliminary data.</text>
</comment>
<dbReference type="SUPFAM" id="SSF51735">
    <property type="entry name" value="NAD(P)-binding Rossmann-fold domains"/>
    <property type="match status" value="1"/>
</dbReference>
<comment type="similarity">
    <text evidence="1 4">Belongs to the short-chain dehydrogenases/reductases (SDR) family.</text>
</comment>
<name>A0AAE0F6L4_9CHLO</name>
<dbReference type="InterPro" id="IPR036291">
    <property type="entry name" value="NAD(P)-bd_dom_sf"/>
</dbReference>
<feature type="region of interest" description="Disordered" evidence="5">
    <location>
        <begin position="1"/>
        <end position="23"/>
    </location>
</feature>
<evidence type="ECO:0000256" key="2">
    <source>
        <dbReference type="ARBA" id="ARBA00023002"/>
    </source>
</evidence>
<dbReference type="PRINTS" id="PR00081">
    <property type="entry name" value="GDHRDH"/>
</dbReference>
<reference evidence="7 8" key="1">
    <citation type="journal article" date="2015" name="Genome Biol. Evol.">
        <title>Comparative Genomics of a Bacterivorous Green Alga Reveals Evolutionary Causalities and Consequences of Phago-Mixotrophic Mode of Nutrition.</title>
        <authorList>
            <person name="Burns J.A."/>
            <person name="Paasch A."/>
            <person name="Narechania A."/>
            <person name="Kim E."/>
        </authorList>
    </citation>
    <scope>NUCLEOTIDE SEQUENCE [LARGE SCALE GENOMIC DNA]</scope>
    <source>
        <strain evidence="7 8">PLY_AMNH</strain>
    </source>
</reference>
<keyword evidence="2" id="KW-0560">Oxidoreductase</keyword>
<feature type="domain" description="Ketoreductase" evidence="6">
    <location>
        <begin position="56"/>
        <end position="241"/>
    </location>
</feature>
<proteinExistence type="inferred from homology"/>
<dbReference type="GO" id="GO:0016491">
    <property type="term" value="F:oxidoreductase activity"/>
    <property type="evidence" value="ECO:0007669"/>
    <property type="project" value="UniProtKB-KW"/>
</dbReference>
<keyword evidence="8" id="KW-1185">Reference proteome</keyword>
<dbReference type="EMBL" id="LGRX02024530">
    <property type="protein sequence ID" value="KAK3253941.1"/>
    <property type="molecule type" value="Genomic_DNA"/>
</dbReference>
<evidence type="ECO:0000313" key="7">
    <source>
        <dbReference type="EMBL" id="KAK3253941.1"/>
    </source>
</evidence>
<dbReference type="CDD" id="cd05233">
    <property type="entry name" value="SDR_c"/>
    <property type="match status" value="1"/>
</dbReference>